<keyword evidence="3" id="KW-1185">Reference proteome</keyword>
<evidence type="ECO:0000313" key="2">
    <source>
        <dbReference type="EMBL" id="GKY86254.1"/>
    </source>
</evidence>
<feature type="domain" description="Hedgehog/Intein (Hint)" evidence="1">
    <location>
        <begin position="184"/>
        <end position="319"/>
    </location>
</feature>
<dbReference type="InterPro" id="IPR036844">
    <property type="entry name" value="Hint_dom_sf"/>
</dbReference>
<dbReference type="Pfam" id="PF13403">
    <property type="entry name" value="Hint_2"/>
    <property type="match status" value="1"/>
</dbReference>
<sequence>MSWIAVTDLTRPLFNIRGIGVAPDAPGARPPVQPDEILPRGTMMLELRYNVEPGVTQTLLDYHRSRGWARSLRVTLDGAGVLRVSSRQGLSGSEASIRLPMPARDSRLRVSYAWDAPLRQGLLTVEMLDEGQMYQAGVAAPVPLPVEDLRLILRNTGPAQIAANVIFLAFADSIEPVGFGIGILAGTLVDTASGPVPVERLRLGDPVTTATSGRQPVRWIGKRTVPAFGSFQPVRLRKPFFGLNADVTLAPDHRVRIDFAEAEYILGTDEVLLPAAHLLNGQHARHERSNRLVTYYQVLLDVHDCLLHAGIWAESLYVGTIARRPDVARSTVLGDMPGTAIPQHRAFSHHRLNDVEARSLASALRHA</sequence>
<dbReference type="Proteomes" id="UP001144205">
    <property type="component" value="Unassembled WGS sequence"/>
</dbReference>
<name>A0ABQ5LMK2_9RHOB</name>
<protein>
    <recommendedName>
        <fullName evidence="1">Hedgehog/Intein (Hint) domain-containing protein</fullName>
    </recommendedName>
</protein>
<dbReference type="RefSeq" id="WP_281840222.1">
    <property type="nucleotide sequence ID" value="NZ_BROH01000001.1"/>
</dbReference>
<organism evidence="2 3">
    <name type="scientific">Sinisalibacter aestuarii</name>
    <dbReference type="NCBI Taxonomy" id="2949426"/>
    <lineage>
        <taxon>Bacteria</taxon>
        <taxon>Pseudomonadati</taxon>
        <taxon>Pseudomonadota</taxon>
        <taxon>Alphaproteobacteria</taxon>
        <taxon>Rhodobacterales</taxon>
        <taxon>Roseobacteraceae</taxon>
        <taxon>Sinisalibacter</taxon>
    </lineage>
</organism>
<proteinExistence type="predicted"/>
<reference evidence="2" key="1">
    <citation type="journal article" date="2023" name="Int. J. Syst. Evol. Microbiol.">
        <title>Sinisalibacter aestuarii sp. nov., isolated from estuarine sediment of the Arakawa River.</title>
        <authorList>
            <person name="Arafat S.T."/>
            <person name="Hirano S."/>
            <person name="Sato A."/>
            <person name="Takeuchi K."/>
            <person name="Yasuda T."/>
            <person name="Terahara T."/>
            <person name="Hamada M."/>
            <person name="Kobayashi T."/>
        </authorList>
    </citation>
    <scope>NUCLEOTIDE SEQUENCE</scope>
    <source>
        <strain evidence="2">B-399</strain>
    </source>
</reference>
<gene>
    <name evidence="2" type="ORF">STA1M1_01230</name>
</gene>
<comment type="caution">
    <text evidence="2">The sequence shown here is derived from an EMBL/GenBank/DDBJ whole genome shotgun (WGS) entry which is preliminary data.</text>
</comment>
<dbReference type="EMBL" id="BROH01000001">
    <property type="protein sequence ID" value="GKY86254.1"/>
    <property type="molecule type" value="Genomic_DNA"/>
</dbReference>
<evidence type="ECO:0000313" key="3">
    <source>
        <dbReference type="Proteomes" id="UP001144205"/>
    </source>
</evidence>
<accession>A0ABQ5LMK2</accession>
<evidence type="ECO:0000259" key="1">
    <source>
        <dbReference type="Pfam" id="PF13403"/>
    </source>
</evidence>
<dbReference type="SUPFAM" id="SSF51294">
    <property type="entry name" value="Hedgehog/intein (Hint) domain"/>
    <property type="match status" value="1"/>
</dbReference>
<dbReference type="InterPro" id="IPR028992">
    <property type="entry name" value="Hedgehog/Intein_dom"/>
</dbReference>